<name>A0A7H0I359_9ACTN</name>
<evidence type="ECO:0000256" key="1">
    <source>
        <dbReference type="SAM" id="Phobius"/>
    </source>
</evidence>
<feature type="transmembrane region" description="Helical" evidence="1">
    <location>
        <begin position="20"/>
        <end position="38"/>
    </location>
</feature>
<gene>
    <name evidence="2" type="ORF">IAG43_03205</name>
</gene>
<dbReference type="Proteomes" id="UP000516230">
    <property type="component" value="Chromosome"/>
</dbReference>
<evidence type="ECO:0000313" key="2">
    <source>
        <dbReference type="EMBL" id="QNP67225.1"/>
    </source>
</evidence>
<dbReference type="EMBL" id="CP060825">
    <property type="protein sequence ID" value="QNP67225.1"/>
    <property type="molecule type" value="Genomic_DNA"/>
</dbReference>
<sequence>MNARLTALARLTFGNLASRIYLGLVAAAAVFVAVDTAFVHHDDASMAGIWLFLLAAPSIFGLMALGTLFGEGVAESAAFLYPALVAAVLIQACALGMFVRLLGDTGRPAHTARPHGA</sequence>
<keyword evidence="3" id="KW-1185">Reference proteome</keyword>
<proteinExistence type="predicted"/>
<accession>A0A7H0I359</accession>
<feature type="transmembrane region" description="Helical" evidence="1">
    <location>
        <begin position="50"/>
        <end position="69"/>
    </location>
</feature>
<keyword evidence="1" id="KW-0472">Membrane</keyword>
<organism evidence="2 3">
    <name type="scientific">Streptomyces genisteinicus</name>
    <dbReference type="NCBI Taxonomy" id="2768068"/>
    <lineage>
        <taxon>Bacteria</taxon>
        <taxon>Bacillati</taxon>
        <taxon>Actinomycetota</taxon>
        <taxon>Actinomycetes</taxon>
        <taxon>Kitasatosporales</taxon>
        <taxon>Streptomycetaceae</taxon>
        <taxon>Streptomyces</taxon>
    </lineage>
</organism>
<keyword evidence="1" id="KW-0812">Transmembrane</keyword>
<reference evidence="2 3" key="1">
    <citation type="submission" date="2020-08" db="EMBL/GenBank/DDBJ databases">
        <title>A novel species.</title>
        <authorList>
            <person name="Gao J."/>
        </authorList>
    </citation>
    <scope>NUCLEOTIDE SEQUENCE [LARGE SCALE GENOMIC DNA]</scope>
    <source>
        <strain evidence="2 3">CRPJ-33</strain>
    </source>
</reference>
<dbReference type="AlphaFoldDB" id="A0A7H0I359"/>
<dbReference type="KEGG" id="sgj:IAG43_03205"/>
<keyword evidence="1" id="KW-1133">Transmembrane helix</keyword>
<dbReference type="Pfam" id="PF25637">
    <property type="entry name" value="DUF7942"/>
    <property type="match status" value="1"/>
</dbReference>
<dbReference type="InterPro" id="IPR057702">
    <property type="entry name" value="DUF7942"/>
</dbReference>
<dbReference type="NCBIfam" id="NF046119">
    <property type="entry name" value="memb_SCO4225"/>
    <property type="match status" value="1"/>
</dbReference>
<protein>
    <submittedName>
        <fullName evidence="2">Uncharacterized protein</fullName>
    </submittedName>
</protein>
<feature type="transmembrane region" description="Helical" evidence="1">
    <location>
        <begin position="81"/>
        <end position="103"/>
    </location>
</feature>
<evidence type="ECO:0000313" key="3">
    <source>
        <dbReference type="Proteomes" id="UP000516230"/>
    </source>
</evidence>